<name>A0A9P6DG30_PLEER</name>
<feature type="non-terminal residue" evidence="2">
    <location>
        <position position="1"/>
    </location>
</feature>
<dbReference type="Proteomes" id="UP000807025">
    <property type="component" value="Unassembled WGS sequence"/>
</dbReference>
<comment type="caution">
    <text evidence="2">The sequence shown here is derived from an EMBL/GenBank/DDBJ whole genome shotgun (WGS) entry which is preliminary data.</text>
</comment>
<organism evidence="2 3">
    <name type="scientific">Pleurotus eryngii</name>
    <name type="common">Boletus of the steppes</name>
    <dbReference type="NCBI Taxonomy" id="5323"/>
    <lineage>
        <taxon>Eukaryota</taxon>
        <taxon>Fungi</taxon>
        <taxon>Dikarya</taxon>
        <taxon>Basidiomycota</taxon>
        <taxon>Agaricomycotina</taxon>
        <taxon>Agaricomycetes</taxon>
        <taxon>Agaricomycetidae</taxon>
        <taxon>Agaricales</taxon>
        <taxon>Pleurotineae</taxon>
        <taxon>Pleurotaceae</taxon>
        <taxon>Pleurotus</taxon>
    </lineage>
</organism>
<protein>
    <submittedName>
        <fullName evidence="2">Uncharacterized protein</fullName>
    </submittedName>
</protein>
<gene>
    <name evidence="2" type="ORF">BDN71DRAFT_1416939</name>
</gene>
<feature type="region of interest" description="Disordered" evidence="1">
    <location>
        <begin position="80"/>
        <end position="119"/>
    </location>
</feature>
<evidence type="ECO:0000313" key="3">
    <source>
        <dbReference type="Proteomes" id="UP000807025"/>
    </source>
</evidence>
<accession>A0A9P6DG30</accession>
<dbReference type="EMBL" id="MU154562">
    <property type="protein sequence ID" value="KAF9495368.1"/>
    <property type="molecule type" value="Genomic_DNA"/>
</dbReference>
<feature type="region of interest" description="Disordered" evidence="1">
    <location>
        <begin position="332"/>
        <end position="355"/>
    </location>
</feature>
<feature type="compositionally biased region" description="Basic and acidic residues" evidence="1">
    <location>
        <begin position="345"/>
        <end position="355"/>
    </location>
</feature>
<feature type="non-terminal residue" evidence="2">
    <location>
        <position position="378"/>
    </location>
</feature>
<evidence type="ECO:0000313" key="2">
    <source>
        <dbReference type="EMBL" id="KAF9495368.1"/>
    </source>
</evidence>
<evidence type="ECO:0000256" key="1">
    <source>
        <dbReference type="SAM" id="MobiDB-lite"/>
    </source>
</evidence>
<proteinExistence type="predicted"/>
<keyword evidence="3" id="KW-1185">Reference proteome</keyword>
<dbReference type="AlphaFoldDB" id="A0A9P6DG30"/>
<sequence length="378" mass="41623">MDRDVPVPLPRFLRLLTEGNIPMNKAIEIARKLYKQCNTEEKLNHLDEAKMVGAGVDSKDTRRLVMVALRKAGYAKLRRKSINGNAEAGPSTPTPVQKRKRRRSVGESENTLLPNGPPDDAALVRALDFGPVLDEQVLKGKSVVVNRAPVMSAWATVVAERMGFKREEALSIASVYTEMNAISKGVALGIFDKSRANDASASRNGSQPYVDFIGRRSLYETQNGQWRAILNGSPASPGTAFGYISRSFKHLTPFVLGSLQLLAESYSQKEINEKAWGLYAEFRPTVDGWGQRSVMKCVDILALRKPADATAGKDPDALADVSLDAVKYSLNSSTETNGVEPTGGEEAKEPDKKRVREMSLEEYEDMLNQDTTFDNINL</sequence>
<reference evidence="2" key="1">
    <citation type="submission" date="2020-11" db="EMBL/GenBank/DDBJ databases">
        <authorList>
            <consortium name="DOE Joint Genome Institute"/>
            <person name="Ahrendt S."/>
            <person name="Riley R."/>
            <person name="Andreopoulos W."/>
            <person name="Labutti K."/>
            <person name="Pangilinan J."/>
            <person name="Ruiz-Duenas F.J."/>
            <person name="Barrasa J.M."/>
            <person name="Sanchez-Garcia M."/>
            <person name="Camarero S."/>
            <person name="Miyauchi S."/>
            <person name="Serrano A."/>
            <person name="Linde D."/>
            <person name="Babiker R."/>
            <person name="Drula E."/>
            <person name="Ayuso-Fernandez I."/>
            <person name="Pacheco R."/>
            <person name="Padilla G."/>
            <person name="Ferreira P."/>
            <person name="Barriuso J."/>
            <person name="Kellner H."/>
            <person name="Castanera R."/>
            <person name="Alfaro M."/>
            <person name="Ramirez L."/>
            <person name="Pisabarro A.G."/>
            <person name="Kuo A."/>
            <person name="Tritt A."/>
            <person name="Lipzen A."/>
            <person name="He G."/>
            <person name="Yan M."/>
            <person name="Ng V."/>
            <person name="Cullen D."/>
            <person name="Martin F."/>
            <person name="Rosso M.-N."/>
            <person name="Henrissat B."/>
            <person name="Hibbett D."/>
            <person name="Martinez A.T."/>
            <person name="Grigoriev I.V."/>
        </authorList>
    </citation>
    <scope>NUCLEOTIDE SEQUENCE</scope>
    <source>
        <strain evidence="2">ATCC 90797</strain>
    </source>
</reference>
<dbReference type="OrthoDB" id="514070at2759"/>